<accession>A0A4Y2MMG6</accession>
<comment type="caution">
    <text evidence="1">The sequence shown here is derived from an EMBL/GenBank/DDBJ whole genome shotgun (WGS) entry which is preliminary data.</text>
</comment>
<gene>
    <name evidence="1" type="ORF">AVEN_80747_1</name>
</gene>
<proteinExistence type="predicted"/>
<protein>
    <submittedName>
        <fullName evidence="1">Uncharacterized protein</fullName>
    </submittedName>
</protein>
<keyword evidence="2" id="KW-1185">Reference proteome</keyword>
<dbReference type="AlphaFoldDB" id="A0A4Y2MMG6"/>
<name>A0A4Y2MMG6_ARAVE</name>
<sequence>MATFETHISKTIKAEENKNADLYKERSDCLLSGAQITDYTLTLKVVFYQLTRKAQEPLIMYIKLTILFYDAQISHGSWYHLGHKPNSSNISNGAPKHHRLGILKR</sequence>
<dbReference type="Proteomes" id="UP000499080">
    <property type="component" value="Unassembled WGS sequence"/>
</dbReference>
<evidence type="ECO:0000313" key="2">
    <source>
        <dbReference type="Proteomes" id="UP000499080"/>
    </source>
</evidence>
<dbReference type="EMBL" id="BGPR01007628">
    <property type="protein sequence ID" value="GBN28335.1"/>
    <property type="molecule type" value="Genomic_DNA"/>
</dbReference>
<organism evidence="1 2">
    <name type="scientific">Araneus ventricosus</name>
    <name type="common">Orbweaver spider</name>
    <name type="synonym">Epeira ventricosa</name>
    <dbReference type="NCBI Taxonomy" id="182803"/>
    <lineage>
        <taxon>Eukaryota</taxon>
        <taxon>Metazoa</taxon>
        <taxon>Ecdysozoa</taxon>
        <taxon>Arthropoda</taxon>
        <taxon>Chelicerata</taxon>
        <taxon>Arachnida</taxon>
        <taxon>Araneae</taxon>
        <taxon>Araneomorphae</taxon>
        <taxon>Entelegynae</taxon>
        <taxon>Araneoidea</taxon>
        <taxon>Araneidae</taxon>
        <taxon>Araneus</taxon>
    </lineage>
</organism>
<evidence type="ECO:0000313" key="1">
    <source>
        <dbReference type="EMBL" id="GBN28335.1"/>
    </source>
</evidence>
<reference evidence="1 2" key="1">
    <citation type="journal article" date="2019" name="Sci. Rep.">
        <title>Orb-weaving spider Araneus ventricosus genome elucidates the spidroin gene catalogue.</title>
        <authorList>
            <person name="Kono N."/>
            <person name="Nakamura H."/>
            <person name="Ohtoshi R."/>
            <person name="Moran D.A.P."/>
            <person name="Shinohara A."/>
            <person name="Yoshida Y."/>
            <person name="Fujiwara M."/>
            <person name="Mori M."/>
            <person name="Tomita M."/>
            <person name="Arakawa K."/>
        </authorList>
    </citation>
    <scope>NUCLEOTIDE SEQUENCE [LARGE SCALE GENOMIC DNA]</scope>
</reference>